<organism evidence="1 2">
    <name type="scientific">Limosilactobacillus equigenerosi DSM 18793 = JCM 14505</name>
    <dbReference type="NCBI Taxonomy" id="1423742"/>
    <lineage>
        <taxon>Bacteria</taxon>
        <taxon>Bacillati</taxon>
        <taxon>Bacillota</taxon>
        <taxon>Bacilli</taxon>
        <taxon>Lactobacillales</taxon>
        <taxon>Lactobacillaceae</taxon>
        <taxon>Limosilactobacillus</taxon>
    </lineage>
</organism>
<reference evidence="1 2" key="1">
    <citation type="journal article" date="2015" name="Genome Announc.">
        <title>Expanding the biotechnology potential of lactobacilli through comparative genomics of 213 strains and associated genera.</title>
        <authorList>
            <person name="Sun Z."/>
            <person name="Harris H.M."/>
            <person name="McCann A."/>
            <person name="Guo C."/>
            <person name="Argimon S."/>
            <person name="Zhang W."/>
            <person name="Yang X."/>
            <person name="Jeffery I.B."/>
            <person name="Cooney J.C."/>
            <person name="Kagawa T.F."/>
            <person name="Liu W."/>
            <person name="Song Y."/>
            <person name="Salvetti E."/>
            <person name="Wrobel A."/>
            <person name="Rasinkangas P."/>
            <person name="Parkhill J."/>
            <person name="Rea M.C."/>
            <person name="O'Sullivan O."/>
            <person name="Ritari J."/>
            <person name="Douillard F.P."/>
            <person name="Paul Ross R."/>
            <person name="Yang R."/>
            <person name="Briner A.E."/>
            <person name="Felis G.E."/>
            <person name="de Vos W.M."/>
            <person name="Barrangou R."/>
            <person name="Klaenhammer T.R."/>
            <person name="Caufield P.W."/>
            <person name="Cui Y."/>
            <person name="Zhang H."/>
            <person name="O'Toole P.W."/>
        </authorList>
    </citation>
    <scope>NUCLEOTIDE SEQUENCE [LARGE SCALE GENOMIC DNA]</scope>
    <source>
        <strain evidence="1 2">DSM 18793</strain>
    </source>
</reference>
<dbReference type="AlphaFoldDB" id="A0A0R1UIV0"/>
<comment type="caution">
    <text evidence="1">The sequence shown here is derived from an EMBL/GenBank/DDBJ whole genome shotgun (WGS) entry which is preliminary data.</text>
</comment>
<proteinExistence type="predicted"/>
<name>A0A0R1UIV0_9LACO</name>
<evidence type="ECO:0000313" key="2">
    <source>
        <dbReference type="Proteomes" id="UP000051084"/>
    </source>
</evidence>
<keyword evidence="2" id="KW-1185">Reference proteome</keyword>
<protein>
    <submittedName>
        <fullName evidence="1">Uncharacterized protein</fullName>
    </submittedName>
</protein>
<gene>
    <name evidence="1" type="ORF">FC21_GL000004</name>
</gene>
<dbReference type="EMBL" id="AZGC01000044">
    <property type="protein sequence ID" value="KRL93265.1"/>
    <property type="molecule type" value="Genomic_DNA"/>
</dbReference>
<evidence type="ECO:0000313" key="1">
    <source>
        <dbReference type="EMBL" id="KRL93265.1"/>
    </source>
</evidence>
<dbReference type="Proteomes" id="UP000051084">
    <property type="component" value="Unassembled WGS sequence"/>
</dbReference>
<dbReference type="STRING" id="417373.GCA_001570685_01553"/>
<sequence>MVNKATECYQIVIDEIDGVASCDLLAIFKAVKEYADTPLEERKDEKWWYIHICEDEDEYLNLNKKRGGYDINNQAQTIHHQTKFTRSEIEDWAGTNSDEVIDWIIDKFGEEVK</sequence>
<dbReference type="PATRIC" id="fig|1423742.4.peg.6"/>
<accession>A0A0R1UIV0</accession>